<dbReference type="AlphaFoldDB" id="A0A2T0MNZ7"/>
<evidence type="ECO:0000313" key="3">
    <source>
        <dbReference type="Proteomes" id="UP000238312"/>
    </source>
</evidence>
<dbReference type="GO" id="GO:0016491">
    <property type="term" value="F:oxidoreductase activity"/>
    <property type="evidence" value="ECO:0007669"/>
    <property type="project" value="InterPro"/>
</dbReference>
<dbReference type="InterPro" id="IPR018713">
    <property type="entry name" value="MPAB/Lcp_cat_dom"/>
</dbReference>
<reference evidence="2 3" key="1">
    <citation type="submission" date="2018-03" db="EMBL/GenBank/DDBJ databases">
        <title>Genomic Encyclopedia of Type Strains, Phase III (KMG-III): the genomes of soil and plant-associated and newly described type strains.</title>
        <authorList>
            <person name="Whitman W."/>
        </authorList>
    </citation>
    <scope>NUCLEOTIDE SEQUENCE [LARGE SCALE GENOMIC DNA]</scope>
    <source>
        <strain evidence="2 3">CGMCC 4.7104</strain>
    </source>
</reference>
<gene>
    <name evidence="2" type="ORF">B0I32_119153</name>
</gene>
<dbReference type="PANTHER" id="PTHR36151">
    <property type="entry name" value="BLR2777 PROTEIN"/>
    <property type="match status" value="1"/>
</dbReference>
<proteinExistence type="predicted"/>
<name>A0A2T0MNZ7_9ACTN</name>
<dbReference type="PANTHER" id="PTHR36151:SF3">
    <property type="entry name" value="ER-BOUND OXYGENASE MPAB_MPAB'_RUBBER OXYGENASE CATALYTIC DOMAIN-CONTAINING PROTEIN"/>
    <property type="match status" value="1"/>
</dbReference>
<dbReference type="Proteomes" id="UP000238312">
    <property type="component" value="Unassembled WGS sequence"/>
</dbReference>
<dbReference type="Pfam" id="PF09995">
    <property type="entry name" value="MPAB_Lcp_cat"/>
    <property type="match status" value="1"/>
</dbReference>
<dbReference type="EMBL" id="PVNG01000019">
    <property type="protein sequence ID" value="PRX59710.1"/>
    <property type="molecule type" value="Genomic_DNA"/>
</dbReference>
<evidence type="ECO:0000259" key="1">
    <source>
        <dbReference type="Pfam" id="PF09995"/>
    </source>
</evidence>
<keyword evidence="3" id="KW-1185">Reference proteome</keyword>
<accession>A0A2T0MNZ7</accession>
<feature type="domain" description="ER-bound oxygenase mpaB/mpaB'/Rubber oxygenase catalytic" evidence="1">
    <location>
        <begin position="25"/>
        <end position="289"/>
    </location>
</feature>
<sequence length="332" mass="35688">MGHHHEVKATVTPGGGLFGPQSITWRVHTETPAWPAVLRAFQLQALHPRTIRGIAQNCLLDDPEVAHARLRHHLDLLAVRTFGTREQAEHAYERVRGLRARLRGLDPGTGTLFRLDEQENLRWAHCAEVSSHLEVARRSGVRLSAAERDAYVAEQRRVALLAGLADAPGDTAELDACVDALRPGLAATEEARRAVRRSVSPVLPLRLDLLTQPLALLTRPLGFFTEPLALLTRPLGFFTEPLALLARPLAIGSLPAAGALAFATLPGWARRMYGCHGGQAADHAAGYAAGTMLKALRAASLALPERLVVPEISAARGLMRAVTEASGADVAA</sequence>
<organism evidence="2 3">
    <name type="scientific">Nonomuraea fuscirosea</name>
    <dbReference type="NCBI Taxonomy" id="1291556"/>
    <lineage>
        <taxon>Bacteria</taxon>
        <taxon>Bacillati</taxon>
        <taxon>Actinomycetota</taxon>
        <taxon>Actinomycetes</taxon>
        <taxon>Streptosporangiales</taxon>
        <taxon>Streptosporangiaceae</taxon>
        <taxon>Nonomuraea</taxon>
    </lineage>
</organism>
<evidence type="ECO:0000313" key="2">
    <source>
        <dbReference type="EMBL" id="PRX59710.1"/>
    </source>
</evidence>
<protein>
    <submittedName>
        <fullName evidence="2">Uncharacterized protein DUF2236</fullName>
    </submittedName>
</protein>
<comment type="caution">
    <text evidence="2">The sequence shown here is derived from an EMBL/GenBank/DDBJ whole genome shotgun (WGS) entry which is preliminary data.</text>
</comment>